<gene>
    <name evidence="3" type="ORF">ABXR19_07355</name>
</gene>
<dbReference type="InterPro" id="IPR008020">
    <property type="entry name" value="G8P"/>
</dbReference>
<dbReference type="Proteomes" id="UP001549691">
    <property type="component" value="Unassembled WGS sequence"/>
</dbReference>
<comment type="caution">
    <text evidence="3">The sequence shown here is derived from an EMBL/GenBank/DDBJ whole genome shotgun (WGS) entry which is preliminary data.</text>
</comment>
<accession>A0ABV2TJB1</accession>
<protein>
    <submittedName>
        <fullName evidence="3">Major capsid protein</fullName>
    </submittedName>
</protein>
<keyword evidence="2" id="KW-0732">Signal</keyword>
<feature type="signal peptide" evidence="2">
    <location>
        <begin position="1"/>
        <end position="29"/>
    </location>
</feature>
<dbReference type="Pfam" id="PF05356">
    <property type="entry name" value="Phage_Coat_B"/>
    <property type="match status" value="1"/>
</dbReference>
<sequence>MKNTFVRRVGGRLVAVSVGVLGAVSASQAAVDTAAVTTAITDAGAAIAVVGAAVLVMFVGGKVFKWIRAAM</sequence>
<dbReference type="EMBL" id="JBEWZI010000006">
    <property type="protein sequence ID" value="MET7014002.1"/>
    <property type="molecule type" value="Genomic_DNA"/>
</dbReference>
<keyword evidence="1" id="KW-0472">Membrane</keyword>
<organism evidence="3 4">
    <name type="scientific">Uliginosibacterium flavum</name>
    <dbReference type="NCBI Taxonomy" id="1396831"/>
    <lineage>
        <taxon>Bacteria</taxon>
        <taxon>Pseudomonadati</taxon>
        <taxon>Pseudomonadota</taxon>
        <taxon>Betaproteobacteria</taxon>
        <taxon>Rhodocyclales</taxon>
        <taxon>Zoogloeaceae</taxon>
        <taxon>Uliginosibacterium</taxon>
    </lineage>
</organism>
<dbReference type="RefSeq" id="WP_354600461.1">
    <property type="nucleotide sequence ID" value="NZ_JBEWZI010000006.1"/>
</dbReference>
<proteinExistence type="predicted"/>
<evidence type="ECO:0000313" key="3">
    <source>
        <dbReference type="EMBL" id="MET7014002.1"/>
    </source>
</evidence>
<evidence type="ECO:0000256" key="2">
    <source>
        <dbReference type="SAM" id="SignalP"/>
    </source>
</evidence>
<dbReference type="SUPFAM" id="SSF57987">
    <property type="entry name" value="Inovirus (filamentous phage) major coat protein"/>
    <property type="match status" value="1"/>
</dbReference>
<keyword evidence="4" id="KW-1185">Reference proteome</keyword>
<evidence type="ECO:0000313" key="4">
    <source>
        <dbReference type="Proteomes" id="UP001549691"/>
    </source>
</evidence>
<evidence type="ECO:0000256" key="1">
    <source>
        <dbReference type="SAM" id="Phobius"/>
    </source>
</evidence>
<name>A0ABV2TJB1_9RHOO</name>
<keyword evidence="1" id="KW-1133">Transmembrane helix</keyword>
<feature type="transmembrane region" description="Helical" evidence="1">
    <location>
        <begin position="45"/>
        <end position="64"/>
    </location>
</feature>
<keyword evidence="1" id="KW-0812">Transmembrane</keyword>
<feature type="chain" id="PRO_5047458385" evidence="2">
    <location>
        <begin position="30"/>
        <end position="71"/>
    </location>
</feature>
<reference evidence="3 4" key="1">
    <citation type="submission" date="2024-07" db="EMBL/GenBank/DDBJ databases">
        <title>Uliginosibacterium flavum JJ3220;KACC:17644.</title>
        <authorList>
            <person name="Kim M.K."/>
        </authorList>
    </citation>
    <scope>NUCLEOTIDE SEQUENCE [LARGE SCALE GENOMIC DNA]</scope>
    <source>
        <strain evidence="3 4">KACC:17644</strain>
    </source>
</reference>